<reference evidence="9 10" key="1">
    <citation type="submission" date="2023-07" db="EMBL/GenBank/DDBJ databases">
        <title>Sequencing the genomes of 1000 actinobacteria strains.</title>
        <authorList>
            <person name="Klenk H.-P."/>
        </authorList>
    </citation>
    <scope>NUCLEOTIDE SEQUENCE [LARGE SCALE GENOMIC DNA]</scope>
    <source>
        <strain evidence="9 10">DSM 44710</strain>
    </source>
</reference>
<evidence type="ECO:0000256" key="1">
    <source>
        <dbReference type="ARBA" id="ARBA00004651"/>
    </source>
</evidence>
<feature type="transmembrane region" description="Helical" evidence="7">
    <location>
        <begin position="106"/>
        <end position="136"/>
    </location>
</feature>
<feature type="transmembrane region" description="Helical" evidence="7">
    <location>
        <begin position="40"/>
        <end position="61"/>
    </location>
</feature>
<dbReference type="PANTHER" id="PTHR23513">
    <property type="entry name" value="INTEGRAL MEMBRANE EFFLUX PROTEIN-RELATED"/>
    <property type="match status" value="1"/>
</dbReference>
<dbReference type="Gene3D" id="1.20.1250.20">
    <property type="entry name" value="MFS general substrate transporter like domains"/>
    <property type="match status" value="1"/>
</dbReference>
<feature type="compositionally biased region" description="Polar residues" evidence="6">
    <location>
        <begin position="469"/>
        <end position="478"/>
    </location>
</feature>
<evidence type="ECO:0000256" key="2">
    <source>
        <dbReference type="ARBA" id="ARBA00022475"/>
    </source>
</evidence>
<feature type="transmembrane region" description="Helical" evidence="7">
    <location>
        <begin position="363"/>
        <end position="381"/>
    </location>
</feature>
<keyword evidence="3 7" id="KW-0812">Transmembrane</keyword>
<comment type="caution">
    <text evidence="9">The sequence shown here is derived from an EMBL/GenBank/DDBJ whole genome shotgun (WGS) entry which is preliminary data.</text>
</comment>
<feature type="region of interest" description="Disordered" evidence="6">
    <location>
        <begin position="467"/>
        <end position="488"/>
    </location>
</feature>
<feature type="transmembrane region" description="Helical" evidence="7">
    <location>
        <begin position="401"/>
        <end position="421"/>
    </location>
</feature>
<feature type="transmembrane region" description="Helical" evidence="7">
    <location>
        <begin position="289"/>
        <end position="306"/>
    </location>
</feature>
<feature type="transmembrane region" description="Helical" evidence="7">
    <location>
        <begin position="12"/>
        <end position="34"/>
    </location>
</feature>
<evidence type="ECO:0000256" key="4">
    <source>
        <dbReference type="ARBA" id="ARBA00022989"/>
    </source>
</evidence>
<evidence type="ECO:0000256" key="6">
    <source>
        <dbReference type="SAM" id="MobiDB-lite"/>
    </source>
</evidence>
<feature type="transmembrane region" description="Helical" evidence="7">
    <location>
        <begin position="312"/>
        <end position="329"/>
    </location>
</feature>
<feature type="transmembrane region" description="Helical" evidence="7">
    <location>
        <begin position="260"/>
        <end position="282"/>
    </location>
</feature>
<feature type="domain" description="Major facilitator superfamily (MFS) profile" evidence="8">
    <location>
        <begin position="1"/>
        <end position="428"/>
    </location>
</feature>
<feature type="transmembrane region" description="Helical" evidence="7">
    <location>
        <begin position="73"/>
        <end position="94"/>
    </location>
</feature>
<evidence type="ECO:0000256" key="3">
    <source>
        <dbReference type="ARBA" id="ARBA00022692"/>
    </source>
</evidence>
<keyword evidence="2" id="KW-1003">Cell membrane</keyword>
<dbReference type="Proteomes" id="UP001240984">
    <property type="component" value="Unassembled WGS sequence"/>
</dbReference>
<evidence type="ECO:0000256" key="5">
    <source>
        <dbReference type="ARBA" id="ARBA00023136"/>
    </source>
</evidence>
<keyword evidence="4 7" id="KW-1133">Transmembrane helix</keyword>
<dbReference type="InterPro" id="IPR011701">
    <property type="entry name" value="MFS"/>
</dbReference>
<comment type="subcellular location">
    <subcellularLocation>
        <location evidence="1">Cell membrane</location>
        <topology evidence="1">Multi-pass membrane protein</topology>
    </subcellularLocation>
</comment>
<organism evidence="9 10">
    <name type="scientific">Catenuloplanes nepalensis</name>
    <dbReference type="NCBI Taxonomy" id="587533"/>
    <lineage>
        <taxon>Bacteria</taxon>
        <taxon>Bacillati</taxon>
        <taxon>Actinomycetota</taxon>
        <taxon>Actinomycetes</taxon>
        <taxon>Micromonosporales</taxon>
        <taxon>Micromonosporaceae</taxon>
        <taxon>Catenuloplanes</taxon>
    </lineage>
</organism>
<dbReference type="InterPro" id="IPR036259">
    <property type="entry name" value="MFS_trans_sf"/>
</dbReference>
<name>A0ABT9MXG5_9ACTN</name>
<dbReference type="PANTHER" id="PTHR23513:SF11">
    <property type="entry name" value="STAPHYLOFERRIN A TRANSPORTER"/>
    <property type="match status" value="1"/>
</dbReference>
<evidence type="ECO:0000259" key="8">
    <source>
        <dbReference type="PROSITE" id="PS50850"/>
    </source>
</evidence>
<feature type="transmembrane region" description="Helical" evidence="7">
    <location>
        <begin position="227"/>
        <end position="248"/>
    </location>
</feature>
<gene>
    <name evidence="9" type="ORF">J2S43_004460</name>
</gene>
<keyword evidence="10" id="KW-1185">Reference proteome</keyword>
<dbReference type="EMBL" id="JAUSRA010000001">
    <property type="protein sequence ID" value="MDP9795948.1"/>
    <property type="molecule type" value="Genomic_DNA"/>
</dbReference>
<proteinExistence type="predicted"/>
<dbReference type="RefSeq" id="WP_306832145.1">
    <property type="nucleotide sequence ID" value="NZ_JAUSRA010000001.1"/>
</dbReference>
<dbReference type="SUPFAM" id="SSF103473">
    <property type="entry name" value="MFS general substrate transporter"/>
    <property type="match status" value="1"/>
</dbReference>
<evidence type="ECO:0000313" key="10">
    <source>
        <dbReference type="Proteomes" id="UP001240984"/>
    </source>
</evidence>
<feature type="transmembrane region" description="Helical" evidence="7">
    <location>
        <begin position="148"/>
        <end position="170"/>
    </location>
</feature>
<sequence length="488" mass="51588">MSGDLRTFYQILINTLLVSVINFTVWFAVTFWVYLETRSVFATGVISGIFLVLTAVTGIWFGSLVDHHRRTLVMQASAGASFALYLAALGVWLITPSETFQNPASVRLWSFVVLLMCGVIAGNIRTIALPTLVTILIDEGSRDRANGLVGTVSGVSMLTTSVISGLLVAFDGMRSVLALALVVLGVSIVHLATVTVREPAPSPEHEAESGRVDLRGTIRVVRGVPGLMALVLFSAFNNLLGGIFMALMDAYGLSLVSVQTWGVLWGVLSTGFIVGGLLIARVGLGTRPVRLLLLVNLVLWTVTMLFPIRSSMIPLVIGMYVYMLLVPFAEAAEQTVLQRVVPLERQGRVFGFAQSVEQAASPLTAFLISPIAQFFFIPLMSEGGAGAEAIGSWFGVGPDRGLALVFVLTGVAGIVATLLALNSRPYRHLSARYAAAPDPVAAEETTEPSADETAAVAADGRAVADNLAATGNPSTAGPQPTARDATGS</sequence>
<dbReference type="InterPro" id="IPR020846">
    <property type="entry name" value="MFS_dom"/>
</dbReference>
<evidence type="ECO:0000256" key="7">
    <source>
        <dbReference type="SAM" id="Phobius"/>
    </source>
</evidence>
<protein>
    <submittedName>
        <fullName evidence="9">DHA3 family multidrug efflux protein-like MFS transporter</fullName>
    </submittedName>
</protein>
<dbReference type="PROSITE" id="PS50850">
    <property type="entry name" value="MFS"/>
    <property type="match status" value="1"/>
</dbReference>
<evidence type="ECO:0000313" key="9">
    <source>
        <dbReference type="EMBL" id="MDP9795948.1"/>
    </source>
</evidence>
<keyword evidence="5 7" id="KW-0472">Membrane</keyword>
<dbReference type="Pfam" id="PF07690">
    <property type="entry name" value="MFS_1"/>
    <property type="match status" value="1"/>
</dbReference>
<accession>A0ABT9MXG5</accession>